<keyword evidence="4 7" id="KW-0812">Transmembrane</keyword>
<evidence type="ECO:0000256" key="3">
    <source>
        <dbReference type="ARBA" id="ARBA00022475"/>
    </source>
</evidence>
<evidence type="ECO:0000256" key="4">
    <source>
        <dbReference type="ARBA" id="ARBA00022692"/>
    </source>
</evidence>
<protein>
    <submittedName>
        <fullName evidence="9">Type VII secretion integral membrane protein EccD</fullName>
    </submittedName>
</protein>
<evidence type="ECO:0000313" key="10">
    <source>
        <dbReference type="Proteomes" id="UP000237752"/>
    </source>
</evidence>
<feature type="transmembrane region" description="Helical" evidence="7">
    <location>
        <begin position="399"/>
        <end position="420"/>
    </location>
</feature>
<proteinExistence type="inferred from homology"/>
<feature type="transmembrane region" description="Helical" evidence="7">
    <location>
        <begin position="179"/>
        <end position="198"/>
    </location>
</feature>
<evidence type="ECO:0000313" key="9">
    <source>
        <dbReference type="EMBL" id="PRZ41767.1"/>
    </source>
</evidence>
<organism evidence="9 10">
    <name type="scientific">Antricoccus suffuscus</name>
    <dbReference type="NCBI Taxonomy" id="1629062"/>
    <lineage>
        <taxon>Bacteria</taxon>
        <taxon>Bacillati</taxon>
        <taxon>Actinomycetota</taxon>
        <taxon>Actinomycetes</taxon>
        <taxon>Geodermatophilales</taxon>
        <taxon>Antricoccaceae</taxon>
        <taxon>Antricoccus</taxon>
    </lineage>
</organism>
<comment type="similarity">
    <text evidence="2">Belongs to the EccD/Snm4 family.</text>
</comment>
<dbReference type="Pfam" id="PF08817">
    <property type="entry name" value="YukD"/>
    <property type="match status" value="1"/>
</dbReference>
<dbReference type="Proteomes" id="UP000237752">
    <property type="component" value="Unassembled WGS sequence"/>
</dbReference>
<evidence type="ECO:0000256" key="6">
    <source>
        <dbReference type="ARBA" id="ARBA00023136"/>
    </source>
</evidence>
<feature type="transmembrane region" description="Helical" evidence="7">
    <location>
        <begin position="146"/>
        <end position="167"/>
    </location>
</feature>
<comment type="caution">
    <text evidence="9">The sequence shown here is derived from an EMBL/GenBank/DDBJ whole genome shotgun (WGS) entry which is preliminary data.</text>
</comment>
<feature type="transmembrane region" description="Helical" evidence="7">
    <location>
        <begin position="262"/>
        <end position="282"/>
    </location>
</feature>
<dbReference type="InterPro" id="IPR044049">
    <property type="entry name" value="EccD_transm"/>
</dbReference>
<feature type="transmembrane region" description="Helical" evidence="7">
    <location>
        <begin position="373"/>
        <end position="393"/>
    </location>
</feature>
<accession>A0A2T0ZZU6</accession>
<dbReference type="PIRSF" id="PIRSF017804">
    <property type="entry name" value="Secretion_EccD1"/>
    <property type="match status" value="1"/>
</dbReference>
<sequence length="463" mass="48235">MSRIAGSGLARVTVASPRRRVDVALPESIVVAELLPGLLRHAGEGMADDGQAHGGWVLRRADGALVDPSRSLGVQDVRDGEILHLVAKQAEWPEMDYDDVVDAIATGARKQSRAWSGAATRLAGIAVTCLTLLVGLLLIMLSGPSWTMPGAVALVLAVVLLVAAVVLSRAMSDAAAGTPIGVVAMLYAFGGGLVILGGENPFNALGSSEYLVASASLLLLSFLAYVGVANQTQFFVAGMLIGLMGIIASVLTRASYIGPFDSAAIIVTVVIAFTPIYPILAIRLGKLPVPALPTSTEDLLADPPQVPLDRVHATVRRSDEILTGLLLGSSVVLVVAQFALVKSALTSAIILTLVVASASLLRARLFPAARHRIPLLFSGLGGMTAVALGSLAASDTFRISVMVPILVVVAGLVLTAGIYFQRRQPTPYFGRIADILDVLLVIAIVPVMCIVVGLYGYLRGLYG</sequence>
<keyword evidence="6 7" id="KW-0472">Membrane</keyword>
<evidence type="ECO:0000259" key="8">
    <source>
        <dbReference type="Pfam" id="PF19053"/>
    </source>
</evidence>
<dbReference type="InterPro" id="IPR024962">
    <property type="entry name" value="YukD-like"/>
</dbReference>
<dbReference type="NCBIfam" id="TIGR03920">
    <property type="entry name" value="T7SS_EccD"/>
    <property type="match status" value="1"/>
</dbReference>
<feature type="transmembrane region" description="Helical" evidence="7">
    <location>
        <begin position="119"/>
        <end position="140"/>
    </location>
</feature>
<dbReference type="RefSeq" id="WP_106349148.1">
    <property type="nucleotide sequence ID" value="NZ_PVUE01000008.1"/>
</dbReference>
<dbReference type="Pfam" id="PF19053">
    <property type="entry name" value="EccD"/>
    <property type="match status" value="1"/>
</dbReference>
<evidence type="ECO:0000256" key="5">
    <source>
        <dbReference type="ARBA" id="ARBA00022989"/>
    </source>
</evidence>
<comment type="subcellular location">
    <subcellularLocation>
        <location evidence="1">Cell membrane</location>
        <topology evidence="1">Multi-pass membrane protein</topology>
    </subcellularLocation>
</comment>
<feature type="domain" description="EccD-like transmembrane" evidence="8">
    <location>
        <begin position="120"/>
        <end position="461"/>
    </location>
</feature>
<keyword evidence="10" id="KW-1185">Reference proteome</keyword>
<feature type="transmembrane region" description="Helical" evidence="7">
    <location>
        <begin position="344"/>
        <end position="361"/>
    </location>
</feature>
<keyword evidence="3" id="KW-1003">Cell membrane</keyword>
<dbReference type="EMBL" id="PVUE01000008">
    <property type="protein sequence ID" value="PRZ41767.1"/>
    <property type="molecule type" value="Genomic_DNA"/>
</dbReference>
<evidence type="ECO:0000256" key="1">
    <source>
        <dbReference type="ARBA" id="ARBA00004651"/>
    </source>
</evidence>
<dbReference type="GO" id="GO:0005886">
    <property type="term" value="C:plasma membrane"/>
    <property type="evidence" value="ECO:0007669"/>
    <property type="project" value="UniProtKB-SubCell"/>
</dbReference>
<feature type="transmembrane region" description="Helical" evidence="7">
    <location>
        <begin position="210"/>
        <end position="228"/>
    </location>
</feature>
<dbReference type="Gene3D" id="3.10.20.90">
    <property type="entry name" value="Phosphatidylinositol 3-kinase Catalytic Subunit, Chain A, domain 1"/>
    <property type="match status" value="1"/>
</dbReference>
<feature type="transmembrane region" description="Helical" evidence="7">
    <location>
        <begin position="235"/>
        <end position="256"/>
    </location>
</feature>
<feature type="transmembrane region" description="Helical" evidence="7">
    <location>
        <begin position="321"/>
        <end position="338"/>
    </location>
</feature>
<dbReference type="AlphaFoldDB" id="A0A2T0ZZU6"/>
<gene>
    <name evidence="9" type="ORF">CLV47_108126</name>
</gene>
<keyword evidence="5 7" id="KW-1133">Transmembrane helix</keyword>
<dbReference type="InterPro" id="IPR006707">
    <property type="entry name" value="T7SS_EccD"/>
</dbReference>
<feature type="transmembrane region" description="Helical" evidence="7">
    <location>
        <begin position="432"/>
        <end position="458"/>
    </location>
</feature>
<reference evidence="9 10" key="1">
    <citation type="submission" date="2018-03" db="EMBL/GenBank/DDBJ databases">
        <title>Genomic Encyclopedia of Archaeal and Bacterial Type Strains, Phase II (KMG-II): from individual species to whole genera.</title>
        <authorList>
            <person name="Goeker M."/>
        </authorList>
    </citation>
    <scope>NUCLEOTIDE SEQUENCE [LARGE SCALE GENOMIC DNA]</scope>
    <source>
        <strain evidence="9 10">DSM 100065</strain>
    </source>
</reference>
<dbReference type="OrthoDB" id="4775372at2"/>
<evidence type="ECO:0000256" key="7">
    <source>
        <dbReference type="SAM" id="Phobius"/>
    </source>
</evidence>
<evidence type="ECO:0000256" key="2">
    <source>
        <dbReference type="ARBA" id="ARBA00006162"/>
    </source>
</evidence>
<name>A0A2T0ZZU6_9ACTN</name>